<accession>A0A0A9BKR4</accession>
<dbReference type="InterPro" id="IPR007930">
    <property type="entry name" value="DUF724"/>
</dbReference>
<dbReference type="EMBL" id="GBRH01233356">
    <property type="protein sequence ID" value="JAD64539.1"/>
    <property type="molecule type" value="Transcribed_RNA"/>
</dbReference>
<reference evidence="3" key="2">
    <citation type="journal article" date="2015" name="Data Brief">
        <title>Shoot transcriptome of the giant reed, Arundo donax.</title>
        <authorList>
            <person name="Barrero R.A."/>
            <person name="Guerrero F.D."/>
            <person name="Moolhuijzen P."/>
            <person name="Goolsby J.A."/>
            <person name="Tidwell J."/>
            <person name="Bellgard S.E."/>
            <person name="Bellgard M.I."/>
        </authorList>
    </citation>
    <scope>NUCLEOTIDE SEQUENCE</scope>
    <source>
        <tissue evidence="3">Shoot tissue taken approximately 20 cm above the soil surface</tissue>
    </source>
</reference>
<sequence>MLMSRILSLMHHHNSAGPSSFLHPGVMVDLSAFMPPAVPNSSTPMFSTSSMLLLPNCKMEVFERLPQIPHFCEAWDCPPEFREGKALGLVVSFANMAESIKNMRIQDASQLYQQKMRSLLDLEENGFEIGALKIRVNSLLCVRNRHIDLQNRKASLDKEILKTEMVNCDLEQRLKLLDMFISGLGEELTQYRETTKASLVMQKAANCLYISKLQVKLHQVEESLMSVETDFNTIAAAPWCSDDGSSLL</sequence>
<protein>
    <submittedName>
        <fullName evidence="3">Uncharacterized protein</fullName>
    </submittedName>
</protein>
<dbReference type="AlphaFoldDB" id="A0A0A9BKR4"/>
<evidence type="ECO:0000256" key="1">
    <source>
        <dbReference type="ARBA" id="ARBA00022448"/>
    </source>
</evidence>
<organism evidence="3">
    <name type="scientific">Arundo donax</name>
    <name type="common">Giant reed</name>
    <name type="synonym">Donax arundinaceus</name>
    <dbReference type="NCBI Taxonomy" id="35708"/>
    <lineage>
        <taxon>Eukaryota</taxon>
        <taxon>Viridiplantae</taxon>
        <taxon>Streptophyta</taxon>
        <taxon>Embryophyta</taxon>
        <taxon>Tracheophyta</taxon>
        <taxon>Spermatophyta</taxon>
        <taxon>Magnoliopsida</taxon>
        <taxon>Liliopsida</taxon>
        <taxon>Poales</taxon>
        <taxon>Poaceae</taxon>
        <taxon>PACMAD clade</taxon>
        <taxon>Arundinoideae</taxon>
        <taxon>Arundineae</taxon>
        <taxon>Arundo</taxon>
    </lineage>
</organism>
<proteinExistence type="predicted"/>
<dbReference type="Pfam" id="PF05266">
    <property type="entry name" value="DUF724"/>
    <property type="match status" value="1"/>
</dbReference>
<name>A0A0A9BKR4_ARUDO</name>
<keyword evidence="1" id="KW-0813">Transport</keyword>
<evidence type="ECO:0000313" key="3">
    <source>
        <dbReference type="EMBL" id="JAD64539.1"/>
    </source>
</evidence>
<keyword evidence="2" id="KW-0341">Growth regulation</keyword>
<evidence type="ECO:0000256" key="2">
    <source>
        <dbReference type="ARBA" id="ARBA00022604"/>
    </source>
</evidence>
<reference evidence="3" key="1">
    <citation type="submission" date="2014-09" db="EMBL/GenBank/DDBJ databases">
        <authorList>
            <person name="Magalhaes I.L.F."/>
            <person name="Oliveira U."/>
            <person name="Santos F.R."/>
            <person name="Vidigal T.H.D.A."/>
            <person name="Brescovit A.D."/>
            <person name="Santos A.J."/>
        </authorList>
    </citation>
    <scope>NUCLEOTIDE SEQUENCE</scope>
    <source>
        <tissue evidence="3">Shoot tissue taken approximately 20 cm above the soil surface</tissue>
    </source>
</reference>